<evidence type="ECO:0000313" key="5">
    <source>
        <dbReference type="EMBL" id="RXH80528.1"/>
    </source>
</evidence>
<dbReference type="Pfam" id="PF02115">
    <property type="entry name" value="Rho_GDI"/>
    <property type="match status" value="1"/>
</dbReference>
<dbReference type="SUPFAM" id="SSF81296">
    <property type="entry name" value="E set domains"/>
    <property type="match status" value="1"/>
</dbReference>
<dbReference type="GO" id="GO:0007266">
    <property type="term" value="P:Rho protein signal transduction"/>
    <property type="evidence" value="ECO:0007669"/>
    <property type="project" value="InterPro"/>
</dbReference>
<keyword evidence="4" id="KW-0812">Transmembrane</keyword>
<keyword evidence="4" id="KW-1133">Transmembrane helix</keyword>
<evidence type="ECO:0000256" key="1">
    <source>
        <dbReference type="ARBA" id="ARBA00004496"/>
    </source>
</evidence>
<protein>
    <submittedName>
        <fullName evidence="5">Uncharacterized protein</fullName>
    </submittedName>
</protein>
<proteinExistence type="inferred from homology"/>
<dbReference type="EMBL" id="RDQH01000338">
    <property type="protein sequence ID" value="RXH80528.1"/>
    <property type="molecule type" value="Genomic_DNA"/>
</dbReference>
<evidence type="ECO:0000313" key="6">
    <source>
        <dbReference type="Proteomes" id="UP000290289"/>
    </source>
</evidence>
<evidence type="ECO:0000256" key="4">
    <source>
        <dbReference type="SAM" id="Phobius"/>
    </source>
</evidence>
<dbReference type="STRING" id="3750.A0A498I9V4"/>
<gene>
    <name evidence="5" type="ORF">DVH24_004442</name>
</gene>
<organism evidence="5 6">
    <name type="scientific">Malus domestica</name>
    <name type="common">Apple</name>
    <name type="synonym">Pyrus malus</name>
    <dbReference type="NCBI Taxonomy" id="3750"/>
    <lineage>
        <taxon>Eukaryota</taxon>
        <taxon>Viridiplantae</taxon>
        <taxon>Streptophyta</taxon>
        <taxon>Embryophyta</taxon>
        <taxon>Tracheophyta</taxon>
        <taxon>Spermatophyta</taxon>
        <taxon>Magnoliopsida</taxon>
        <taxon>eudicotyledons</taxon>
        <taxon>Gunneridae</taxon>
        <taxon>Pentapetalae</taxon>
        <taxon>rosids</taxon>
        <taxon>fabids</taxon>
        <taxon>Rosales</taxon>
        <taxon>Rosaceae</taxon>
        <taxon>Amygdaloideae</taxon>
        <taxon>Maleae</taxon>
        <taxon>Malus</taxon>
    </lineage>
</organism>
<dbReference type="GO" id="GO:0005094">
    <property type="term" value="F:Rho GDP-dissociation inhibitor activity"/>
    <property type="evidence" value="ECO:0007669"/>
    <property type="project" value="InterPro"/>
</dbReference>
<sequence length="243" mass="28246">MILVLKIWIKEIWKVSLPSSRSEISNFTSCSSPRNSLSDNGCSLGFSFSKFFELSFVYNETLLLFYNLRKSLLIYELAPYVELRSLFCVYLFFLILYVINLIPFNPIGILHKFTTSNETKLQASKKILRDTYGNQTTVCKEMSNLVLKVKVFRQEKIQLSRSEQMLSAFSLDKEPYMHTLEEETTPFGLLAKGIYVAKLKGEKRAVRKGKIGDIFYFIWEEEDQCHCTLFRNCLFCLSAFLCI</sequence>
<dbReference type="AlphaFoldDB" id="A0A498I9V4"/>
<keyword evidence="6" id="KW-1185">Reference proteome</keyword>
<dbReference type="InterPro" id="IPR024792">
    <property type="entry name" value="RhoGDI_dom_sf"/>
</dbReference>
<name>A0A498I9V4_MALDO</name>
<dbReference type="GO" id="GO:0005737">
    <property type="term" value="C:cytoplasm"/>
    <property type="evidence" value="ECO:0007669"/>
    <property type="project" value="UniProtKB-SubCell"/>
</dbReference>
<comment type="subcellular location">
    <subcellularLocation>
        <location evidence="1">Cytoplasm</location>
    </subcellularLocation>
</comment>
<feature type="transmembrane region" description="Helical" evidence="4">
    <location>
        <begin position="83"/>
        <end position="102"/>
    </location>
</feature>
<evidence type="ECO:0000256" key="2">
    <source>
        <dbReference type="ARBA" id="ARBA00009758"/>
    </source>
</evidence>
<evidence type="ECO:0000256" key="3">
    <source>
        <dbReference type="ARBA" id="ARBA00022490"/>
    </source>
</evidence>
<dbReference type="InterPro" id="IPR000406">
    <property type="entry name" value="Rho_GDI"/>
</dbReference>
<dbReference type="InterPro" id="IPR014756">
    <property type="entry name" value="Ig_E-set"/>
</dbReference>
<keyword evidence="4" id="KW-0472">Membrane</keyword>
<keyword evidence="3" id="KW-0963">Cytoplasm</keyword>
<reference evidence="5 6" key="1">
    <citation type="submission" date="2018-10" db="EMBL/GenBank/DDBJ databases">
        <title>A high-quality apple genome assembly.</title>
        <authorList>
            <person name="Hu J."/>
        </authorList>
    </citation>
    <scope>NUCLEOTIDE SEQUENCE [LARGE SCALE GENOMIC DNA]</scope>
    <source>
        <strain evidence="6">cv. HFTH1</strain>
        <tissue evidence="5">Young leaf</tissue>
    </source>
</reference>
<dbReference type="Proteomes" id="UP000290289">
    <property type="component" value="Chromosome 12"/>
</dbReference>
<comment type="similarity">
    <text evidence="2">Belongs to the Rho GDI family.</text>
</comment>
<accession>A0A498I9V4</accession>
<dbReference type="Gene3D" id="2.70.50.30">
    <property type="entry name" value="Coagulation Factor XIII, subunit A, domain 1"/>
    <property type="match status" value="1"/>
</dbReference>
<comment type="caution">
    <text evidence="5">The sequence shown here is derived from an EMBL/GenBank/DDBJ whole genome shotgun (WGS) entry which is preliminary data.</text>
</comment>